<dbReference type="Proteomes" id="UP000004358">
    <property type="component" value="Unassembled WGS sequence"/>
</dbReference>
<organism evidence="1 2">
    <name type="scientific">Blastopirellula marina DSM 3645</name>
    <dbReference type="NCBI Taxonomy" id="314230"/>
    <lineage>
        <taxon>Bacteria</taxon>
        <taxon>Pseudomonadati</taxon>
        <taxon>Planctomycetota</taxon>
        <taxon>Planctomycetia</taxon>
        <taxon>Pirellulales</taxon>
        <taxon>Pirellulaceae</taxon>
        <taxon>Blastopirellula</taxon>
    </lineage>
</organism>
<name>A4A142_9BACT</name>
<sequence>MPAFKELKIVDFQVASLIAKV</sequence>
<protein>
    <submittedName>
        <fullName evidence="1">Uncharacterized protein</fullName>
    </submittedName>
</protein>
<dbReference type="HOGENOM" id="CLU_3426410_0_0_0"/>
<accession>A4A142</accession>
<proteinExistence type="predicted"/>
<evidence type="ECO:0000313" key="2">
    <source>
        <dbReference type="Proteomes" id="UP000004358"/>
    </source>
</evidence>
<reference evidence="1 2" key="1">
    <citation type="submission" date="2006-02" db="EMBL/GenBank/DDBJ databases">
        <authorList>
            <person name="Amann R."/>
            <person name="Ferriera S."/>
            <person name="Johnson J."/>
            <person name="Kravitz S."/>
            <person name="Halpern A."/>
            <person name="Remington K."/>
            <person name="Beeson K."/>
            <person name="Tran B."/>
            <person name="Rogers Y.-H."/>
            <person name="Friedman R."/>
            <person name="Venter J.C."/>
        </authorList>
    </citation>
    <scope>NUCLEOTIDE SEQUENCE [LARGE SCALE GENOMIC DNA]</scope>
    <source>
        <strain evidence="1 2">DSM 3645</strain>
    </source>
</reference>
<dbReference type="AlphaFoldDB" id="A4A142"/>
<comment type="caution">
    <text evidence="1">The sequence shown here is derived from an EMBL/GenBank/DDBJ whole genome shotgun (WGS) entry which is preliminary data.</text>
</comment>
<gene>
    <name evidence="1" type="ORF">DSM3645_06564</name>
</gene>
<dbReference type="EMBL" id="AANZ01000032">
    <property type="protein sequence ID" value="EAQ77502.1"/>
    <property type="molecule type" value="Genomic_DNA"/>
</dbReference>
<evidence type="ECO:0000313" key="1">
    <source>
        <dbReference type="EMBL" id="EAQ77502.1"/>
    </source>
</evidence>